<dbReference type="AlphaFoldDB" id="A0A498GZ15"/>
<dbReference type="InterPro" id="IPR002524">
    <property type="entry name" value="Cation_efflux"/>
</dbReference>
<dbReference type="Gene3D" id="3.30.70.1350">
    <property type="entry name" value="Cation efflux protein, cytoplasmic domain"/>
    <property type="match status" value="1"/>
</dbReference>
<keyword evidence="2" id="KW-0813">Transport</keyword>
<feature type="domain" description="Cation efflux protein transmembrane" evidence="8">
    <location>
        <begin position="20"/>
        <end position="208"/>
    </location>
</feature>
<dbReference type="InterPro" id="IPR036837">
    <property type="entry name" value="Cation_efflux_CTD_sf"/>
</dbReference>
<dbReference type="Proteomes" id="UP000290932">
    <property type="component" value="Unassembled WGS sequence"/>
</dbReference>
<dbReference type="InterPro" id="IPR027470">
    <property type="entry name" value="Cation_efflux_CTD"/>
</dbReference>
<dbReference type="GO" id="GO:0015093">
    <property type="term" value="F:ferrous iron transmembrane transporter activity"/>
    <property type="evidence" value="ECO:0007669"/>
    <property type="project" value="TreeGrafter"/>
</dbReference>
<dbReference type="GO" id="GO:0006882">
    <property type="term" value="P:intracellular zinc ion homeostasis"/>
    <property type="evidence" value="ECO:0007669"/>
    <property type="project" value="TreeGrafter"/>
</dbReference>
<dbReference type="InterPro" id="IPR036105">
    <property type="entry name" value="DiNase_FeMo-co_biosyn_sf"/>
</dbReference>
<evidence type="ECO:0000256" key="1">
    <source>
        <dbReference type="ARBA" id="ARBA00004141"/>
    </source>
</evidence>
<dbReference type="OrthoDB" id="8907at2157"/>
<dbReference type="InterPro" id="IPR027469">
    <property type="entry name" value="Cation_efflux_TMD_sf"/>
</dbReference>
<keyword evidence="3 7" id="KW-0812">Transmembrane</keyword>
<evidence type="ECO:0000256" key="4">
    <source>
        <dbReference type="ARBA" id="ARBA00022989"/>
    </source>
</evidence>
<evidence type="ECO:0000259" key="8">
    <source>
        <dbReference type="Pfam" id="PF01545"/>
    </source>
</evidence>
<evidence type="ECO:0000259" key="9">
    <source>
        <dbReference type="Pfam" id="PF02579"/>
    </source>
</evidence>
<evidence type="ECO:0000256" key="7">
    <source>
        <dbReference type="SAM" id="Phobius"/>
    </source>
</evidence>
<gene>
    <name evidence="11" type="ORF">ABH15_05065</name>
</gene>
<feature type="domain" description="Dinitrogenase iron-molybdenum cofactor biosynthesis" evidence="9">
    <location>
        <begin position="304"/>
        <end position="390"/>
    </location>
</feature>
<protein>
    <submittedName>
        <fullName evidence="11">Cation transporter</fullName>
    </submittedName>
</protein>
<feature type="transmembrane region" description="Helical" evidence="7">
    <location>
        <begin position="49"/>
        <end position="68"/>
    </location>
</feature>
<sequence length="419" mass="45303">MERDTEADGILGSPVRRMAVYSLALNISLVSIKYLLSLVTGSLALQADAVHSLVDVFASIALILGLVISTRKSPEFPYGLYKIENVVSVIIALLLFLTAYEIVREALFREGAAVTYDPLVLAAVALLIPVPFLFGRYEMRVGRQYNSPSLVADGNQFTADVLSSAIVFVALVGSASGLPLDRVAAVIVALFILRAGWGILISGMRVLLDASVDQTTLEAVSRIILAEPAVTDLRRITGRNSGRYVFVEADVAFRIGDLEQAHRITERIKEKIRDAIPRVDRVVLHLEPSSSTHMRYAVALGDGGGTISPHFGEAPSFAVVEIDRSSGKIEEMRFIANPYTGVEKGKGMQTARRLLAEKPDVVVTRESMEGKGPAYLFAEAGVEVVRTDIPLLKDFLQSLRPEEGPQVDGSASAADLPQA</sequence>
<dbReference type="GO" id="GO:0005886">
    <property type="term" value="C:plasma membrane"/>
    <property type="evidence" value="ECO:0007669"/>
    <property type="project" value="TreeGrafter"/>
</dbReference>
<feature type="transmembrane region" description="Helical" evidence="7">
    <location>
        <begin position="157"/>
        <end position="177"/>
    </location>
</feature>
<dbReference type="RefSeq" id="WP_128693307.1">
    <property type="nucleotide sequence ID" value="NZ_LHQS01000002.1"/>
</dbReference>
<keyword evidence="4 7" id="KW-1133">Transmembrane helix</keyword>
<dbReference type="EMBL" id="LHQS01000002">
    <property type="protein sequence ID" value="RXE55628.1"/>
    <property type="molecule type" value="Genomic_DNA"/>
</dbReference>
<feature type="domain" description="Cation efflux protein cytoplasmic" evidence="10">
    <location>
        <begin position="213"/>
        <end position="288"/>
    </location>
</feature>
<evidence type="ECO:0000256" key="6">
    <source>
        <dbReference type="SAM" id="MobiDB-lite"/>
    </source>
</evidence>
<dbReference type="InterPro" id="IPR050291">
    <property type="entry name" value="CDF_Transporter"/>
</dbReference>
<dbReference type="Pfam" id="PF02579">
    <property type="entry name" value="Nitro_FeMo-Co"/>
    <property type="match status" value="1"/>
</dbReference>
<dbReference type="Gene3D" id="1.20.1510.10">
    <property type="entry name" value="Cation efflux protein transmembrane domain"/>
    <property type="match status" value="1"/>
</dbReference>
<feature type="transmembrane region" description="Helical" evidence="7">
    <location>
        <begin position="20"/>
        <end position="43"/>
    </location>
</feature>
<evidence type="ECO:0000256" key="2">
    <source>
        <dbReference type="ARBA" id="ARBA00022448"/>
    </source>
</evidence>
<keyword evidence="12" id="KW-1185">Reference proteome</keyword>
<dbReference type="GO" id="GO:0015341">
    <property type="term" value="F:zinc efflux antiporter activity"/>
    <property type="evidence" value="ECO:0007669"/>
    <property type="project" value="TreeGrafter"/>
</dbReference>
<dbReference type="Gene3D" id="3.30.420.130">
    <property type="entry name" value="Dinitrogenase iron-molybdenum cofactor biosynthesis domain"/>
    <property type="match status" value="1"/>
</dbReference>
<evidence type="ECO:0000313" key="11">
    <source>
        <dbReference type="EMBL" id="RXE55628.1"/>
    </source>
</evidence>
<name>A0A498GZ15_9EURY</name>
<dbReference type="SUPFAM" id="SSF53146">
    <property type="entry name" value="Nitrogenase accessory factor-like"/>
    <property type="match status" value="1"/>
</dbReference>
<dbReference type="PANTHER" id="PTHR43840:SF15">
    <property type="entry name" value="MITOCHONDRIAL METAL TRANSPORTER 1-RELATED"/>
    <property type="match status" value="1"/>
</dbReference>
<dbReference type="GO" id="GO:0015086">
    <property type="term" value="F:cadmium ion transmembrane transporter activity"/>
    <property type="evidence" value="ECO:0007669"/>
    <property type="project" value="TreeGrafter"/>
</dbReference>
<feature type="transmembrane region" description="Helical" evidence="7">
    <location>
        <begin position="80"/>
        <end position="99"/>
    </location>
</feature>
<dbReference type="SUPFAM" id="SSF161111">
    <property type="entry name" value="Cation efflux protein transmembrane domain-like"/>
    <property type="match status" value="1"/>
</dbReference>
<dbReference type="NCBIfam" id="TIGR01297">
    <property type="entry name" value="CDF"/>
    <property type="match status" value="1"/>
</dbReference>
<dbReference type="Pfam" id="PF01545">
    <property type="entry name" value="Cation_efflux"/>
    <property type="match status" value="1"/>
</dbReference>
<dbReference type="SUPFAM" id="SSF160240">
    <property type="entry name" value="Cation efflux protein cytoplasmic domain-like"/>
    <property type="match status" value="1"/>
</dbReference>
<organism evidence="11 12">
    <name type="scientific">Methanoculleus taiwanensis</name>
    <dbReference type="NCBI Taxonomy" id="1550565"/>
    <lineage>
        <taxon>Archaea</taxon>
        <taxon>Methanobacteriati</taxon>
        <taxon>Methanobacteriota</taxon>
        <taxon>Stenosarchaea group</taxon>
        <taxon>Methanomicrobia</taxon>
        <taxon>Methanomicrobiales</taxon>
        <taxon>Methanomicrobiaceae</taxon>
        <taxon>Methanoculleus</taxon>
    </lineage>
</organism>
<reference evidence="11 12" key="1">
    <citation type="journal article" date="2015" name="Int. J. Syst. Evol. Microbiol.">
        <title>Methanoculleus taiwanensis sp. nov., a methanogen isolated from deep marine sediment at the deformation front area near Taiwan.</title>
        <authorList>
            <person name="Weng C.Y."/>
            <person name="Chen S.C."/>
            <person name="Lai M.C."/>
            <person name="Wu S.Y."/>
            <person name="Lin S."/>
            <person name="Yang T.F."/>
            <person name="Chen P.C."/>
        </authorList>
    </citation>
    <scope>NUCLEOTIDE SEQUENCE [LARGE SCALE GENOMIC DNA]</scope>
    <source>
        <strain evidence="11 12">CYW4</strain>
    </source>
</reference>
<evidence type="ECO:0000259" key="10">
    <source>
        <dbReference type="Pfam" id="PF16916"/>
    </source>
</evidence>
<evidence type="ECO:0000256" key="5">
    <source>
        <dbReference type="ARBA" id="ARBA00023136"/>
    </source>
</evidence>
<evidence type="ECO:0000313" key="12">
    <source>
        <dbReference type="Proteomes" id="UP000290932"/>
    </source>
</evidence>
<evidence type="ECO:0000256" key="3">
    <source>
        <dbReference type="ARBA" id="ARBA00022692"/>
    </source>
</evidence>
<dbReference type="InterPro" id="IPR058533">
    <property type="entry name" value="Cation_efflux_TM"/>
</dbReference>
<comment type="subcellular location">
    <subcellularLocation>
        <location evidence="1">Membrane</location>
        <topology evidence="1">Multi-pass membrane protein</topology>
    </subcellularLocation>
</comment>
<comment type="caution">
    <text evidence="11">The sequence shown here is derived from an EMBL/GenBank/DDBJ whole genome shotgun (WGS) entry which is preliminary data.</text>
</comment>
<feature type="transmembrane region" description="Helical" evidence="7">
    <location>
        <begin position="183"/>
        <end position="201"/>
    </location>
</feature>
<proteinExistence type="predicted"/>
<accession>A0A498GZ15</accession>
<dbReference type="PANTHER" id="PTHR43840">
    <property type="entry name" value="MITOCHONDRIAL METAL TRANSPORTER 1-RELATED"/>
    <property type="match status" value="1"/>
</dbReference>
<dbReference type="InterPro" id="IPR003731">
    <property type="entry name" value="Di-Nase_FeMo-co_biosynth"/>
</dbReference>
<feature type="transmembrane region" description="Helical" evidence="7">
    <location>
        <begin position="119"/>
        <end position="137"/>
    </location>
</feature>
<keyword evidence="5 7" id="KW-0472">Membrane</keyword>
<feature type="region of interest" description="Disordered" evidence="6">
    <location>
        <begin position="400"/>
        <end position="419"/>
    </location>
</feature>
<dbReference type="Pfam" id="PF16916">
    <property type="entry name" value="ZT_dimer"/>
    <property type="match status" value="1"/>
</dbReference>